<evidence type="ECO:0000256" key="16">
    <source>
        <dbReference type="ARBA" id="ARBA00023136"/>
    </source>
</evidence>
<evidence type="ECO:0000256" key="5">
    <source>
        <dbReference type="ARBA" id="ARBA00021008"/>
    </source>
</evidence>
<evidence type="ECO:0000256" key="2">
    <source>
        <dbReference type="ARBA" id="ARBA00004448"/>
    </source>
</evidence>
<evidence type="ECO:0000256" key="12">
    <source>
        <dbReference type="ARBA" id="ARBA00022989"/>
    </source>
</evidence>
<comment type="similarity">
    <text evidence="3 18">Belongs to the complex I subunit 2 family.</text>
</comment>
<feature type="domain" description="NADH:quinone oxidoreductase/Mrp antiporter transmembrane" evidence="19">
    <location>
        <begin position="81"/>
        <end position="280"/>
    </location>
</feature>
<keyword evidence="8 18" id="KW-0812">Transmembrane</keyword>
<feature type="transmembrane region" description="Helical" evidence="18">
    <location>
        <begin position="269"/>
        <end position="289"/>
    </location>
</feature>
<evidence type="ECO:0000313" key="20">
    <source>
        <dbReference type="EMBL" id="WNZ33689.1"/>
    </source>
</evidence>
<dbReference type="CTD" id="4536"/>
<keyword evidence="14 18" id="KW-0830">Ubiquinone</keyword>
<geneLocation type="mitochondrion" evidence="20"/>
<dbReference type="EC" id="7.1.1.2" evidence="4 18"/>
<evidence type="ECO:0000256" key="13">
    <source>
        <dbReference type="ARBA" id="ARBA00023027"/>
    </source>
</evidence>
<keyword evidence="13 18" id="KW-0520">NAD</keyword>
<dbReference type="GO" id="GO:0006120">
    <property type="term" value="P:mitochondrial electron transport, NADH to ubiquinone"/>
    <property type="evidence" value="ECO:0007669"/>
    <property type="project" value="InterPro"/>
</dbReference>
<dbReference type="PANTHER" id="PTHR46552:SF1">
    <property type="entry name" value="NADH-UBIQUINONE OXIDOREDUCTASE CHAIN 2"/>
    <property type="match status" value="1"/>
</dbReference>
<evidence type="ECO:0000256" key="15">
    <source>
        <dbReference type="ARBA" id="ARBA00023128"/>
    </source>
</evidence>
<reference evidence="20" key="1">
    <citation type="submission" date="2023-09" db="EMBL/GenBank/DDBJ databases">
        <authorList>
            <person name="Chang G.-D."/>
            <person name="Song J.-H."/>
            <person name="Shim J."/>
        </authorList>
    </citation>
    <scope>NUCLEOTIDE SEQUENCE</scope>
    <source>
        <tissue evidence="20">Whole body</tissue>
    </source>
</reference>
<keyword evidence="9 18" id="KW-0999">Mitochondrion inner membrane</keyword>
<comment type="function">
    <text evidence="1">Core subunit of the mitochondrial membrane respiratory chain NADH dehydrogenase (Complex I) that is believed to belong to the minimal assembly required for catalysis. Complex I functions in the transfer of electrons from NADH to the respiratory chain. The immediate electron acceptor for the enzyme is believed to be ubiquinone.</text>
</comment>
<evidence type="ECO:0000256" key="18">
    <source>
        <dbReference type="RuleBase" id="RU003403"/>
    </source>
</evidence>
<keyword evidence="11 18" id="KW-0249">Electron transport</keyword>
<feature type="transmembrane region" description="Helical" evidence="18">
    <location>
        <begin position="142"/>
        <end position="161"/>
    </location>
</feature>
<keyword evidence="10 18" id="KW-1278">Translocase</keyword>
<dbReference type="GeneID" id="86116217"/>
<evidence type="ECO:0000256" key="4">
    <source>
        <dbReference type="ARBA" id="ARBA00012944"/>
    </source>
</evidence>
<feature type="transmembrane region" description="Helical" evidence="18">
    <location>
        <begin position="192"/>
        <end position="210"/>
    </location>
</feature>
<evidence type="ECO:0000256" key="10">
    <source>
        <dbReference type="ARBA" id="ARBA00022967"/>
    </source>
</evidence>
<evidence type="ECO:0000256" key="11">
    <source>
        <dbReference type="ARBA" id="ARBA00022982"/>
    </source>
</evidence>
<evidence type="ECO:0000259" key="19">
    <source>
        <dbReference type="Pfam" id="PF00361"/>
    </source>
</evidence>
<name>A0AA97AJW4_9COLE</name>
<proteinExistence type="inferred from homology"/>
<keyword evidence="12 18" id="KW-1133">Transmembrane helix</keyword>
<evidence type="ECO:0000256" key="1">
    <source>
        <dbReference type="ARBA" id="ARBA00003257"/>
    </source>
</evidence>
<dbReference type="GO" id="GO:0005743">
    <property type="term" value="C:mitochondrial inner membrane"/>
    <property type="evidence" value="ECO:0007669"/>
    <property type="project" value="UniProtKB-SubCell"/>
</dbReference>
<keyword evidence="15 18" id="KW-0496">Mitochondrion</keyword>
<gene>
    <name evidence="20" type="primary">ND2</name>
</gene>
<evidence type="ECO:0000256" key="8">
    <source>
        <dbReference type="ARBA" id="ARBA00022692"/>
    </source>
</evidence>
<dbReference type="RefSeq" id="YP_010976946.1">
    <property type="nucleotide sequence ID" value="NC_084110.1"/>
</dbReference>
<evidence type="ECO:0000256" key="9">
    <source>
        <dbReference type="ARBA" id="ARBA00022792"/>
    </source>
</evidence>
<dbReference type="InterPro" id="IPR050175">
    <property type="entry name" value="Complex_I_Subunit_2"/>
</dbReference>
<dbReference type="Pfam" id="PF00361">
    <property type="entry name" value="Proton_antipo_M"/>
    <property type="match status" value="1"/>
</dbReference>
<comment type="catalytic activity">
    <reaction evidence="17 18">
        <text>a ubiquinone + NADH + 5 H(+)(in) = a ubiquinol + NAD(+) + 4 H(+)(out)</text>
        <dbReference type="Rhea" id="RHEA:29091"/>
        <dbReference type="Rhea" id="RHEA-COMP:9565"/>
        <dbReference type="Rhea" id="RHEA-COMP:9566"/>
        <dbReference type="ChEBI" id="CHEBI:15378"/>
        <dbReference type="ChEBI" id="CHEBI:16389"/>
        <dbReference type="ChEBI" id="CHEBI:17976"/>
        <dbReference type="ChEBI" id="CHEBI:57540"/>
        <dbReference type="ChEBI" id="CHEBI:57945"/>
        <dbReference type="EC" id="7.1.1.2"/>
    </reaction>
</comment>
<dbReference type="EMBL" id="OR539929">
    <property type="protein sequence ID" value="WNZ33689.1"/>
    <property type="molecule type" value="Genomic_DNA"/>
</dbReference>
<accession>A0AA97AJW4</accession>
<evidence type="ECO:0000256" key="6">
    <source>
        <dbReference type="ARBA" id="ARBA00022448"/>
    </source>
</evidence>
<comment type="subcellular location">
    <subcellularLocation>
        <location evidence="2 18">Mitochondrion inner membrane</location>
        <topology evidence="2 18">Multi-pass membrane protein</topology>
    </subcellularLocation>
</comment>
<dbReference type="PANTHER" id="PTHR46552">
    <property type="entry name" value="NADH-UBIQUINONE OXIDOREDUCTASE CHAIN 2"/>
    <property type="match status" value="1"/>
</dbReference>
<evidence type="ECO:0000256" key="7">
    <source>
        <dbReference type="ARBA" id="ARBA00022660"/>
    </source>
</evidence>
<evidence type="ECO:0000256" key="17">
    <source>
        <dbReference type="ARBA" id="ARBA00049551"/>
    </source>
</evidence>
<keyword evidence="16 18" id="KW-0472">Membrane</keyword>
<sequence length="333" mass="38931">MNIFNYFNNSNYNYHMLQIMNSNVDSSWNYSFIVHSINNKKTKYKSISSRNKMFYYPSNSLYNLYNNYYHWIAPSYSYPISSNMKIQLFSMNSAIFTKMGAAPFHFWFPEVIEGLNWTSSLILLTWQKIAPMTIMMETNKSFTFLSLIMMTSIMISGIMGINQTSMKKILAYSSINHTGWMLGTMMSNKTTWLIYLIIYSAMTANLILIFKKINVINIAQMTKQMNKNKMMKMTMCINFLSMGGIPPFIGFFPKWVVINSMINTEMLMLTFMMITATLMTIFFYLRIMINSLLSSKTEETYKQEKTMSMYSIIKMNCLTLMSLMITPLLTIMI</sequence>
<evidence type="ECO:0000256" key="14">
    <source>
        <dbReference type="ARBA" id="ARBA00023075"/>
    </source>
</evidence>
<comment type="function">
    <text evidence="18">Core subunit of the mitochondrial membrane respiratory chain NADH dehydrogenase (Complex I) which catalyzes electron transfer from NADH through the respiratory chain, using ubiquinone as an electron acceptor. Essential for the catalytic activity and assembly of complex I.</text>
</comment>
<evidence type="ECO:0000256" key="3">
    <source>
        <dbReference type="ARBA" id="ARBA00007012"/>
    </source>
</evidence>
<keyword evidence="6" id="KW-0813">Transport</keyword>
<dbReference type="GO" id="GO:0008137">
    <property type="term" value="F:NADH dehydrogenase (ubiquinone) activity"/>
    <property type="evidence" value="ECO:0007669"/>
    <property type="project" value="UniProtKB-EC"/>
</dbReference>
<feature type="transmembrane region" description="Helical" evidence="18">
    <location>
        <begin position="230"/>
        <end position="249"/>
    </location>
</feature>
<dbReference type="AlphaFoldDB" id="A0AA97AJW4"/>
<dbReference type="InterPro" id="IPR003917">
    <property type="entry name" value="NADH_UbQ_OxRdtase_chain2"/>
</dbReference>
<dbReference type="PRINTS" id="PR01436">
    <property type="entry name" value="NADHDHGNASE2"/>
</dbReference>
<protein>
    <recommendedName>
        <fullName evidence="5 18">NADH-ubiquinone oxidoreductase chain 2</fullName>
        <ecNumber evidence="4 18">7.1.1.2</ecNumber>
    </recommendedName>
</protein>
<organism evidence="20">
    <name type="scientific">Thaumaglossa rufocapillata</name>
    <dbReference type="NCBI Taxonomy" id="3080387"/>
    <lineage>
        <taxon>Eukaryota</taxon>
        <taxon>Metazoa</taxon>
        <taxon>Ecdysozoa</taxon>
        <taxon>Arthropoda</taxon>
        <taxon>Hexapoda</taxon>
        <taxon>Insecta</taxon>
        <taxon>Pterygota</taxon>
        <taxon>Neoptera</taxon>
        <taxon>Endopterygota</taxon>
        <taxon>Coleoptera</taxon>
        <taxon>Polyphaga</taxon>
        <taxon>Bostrichiformia</taxon>
        <taxon>Dermestidae</taxon>
        <taxon>Megatominae</taxon>
        <taxon>Thaumaglossa</taxon>
    </lineage>
</organism>
<feature type="transmembrane region" description="Helical" evidence="18">
    <location>
        <begin position="310"/>
        <end position="332"/>
    </location>
</feature>
<keyword evidence="7 18" id="KW-0679">Respiratory chain</keyword>
<dbReference type="InterPro" id="IPR001750">
    <property type="entry name" value="ND/Mrp_TM"/>
</dbReference>